<feature type="chain" id="PRO_5021968686" evidence="2">
    <location>
        <begin position="23"/>
        <end position="161"/>
    </location>
</feature>
<reference evidence="3 4" key="1">
    <citation type="journal article" date="2015" name="Stand. Genomic Sci.">
        <title>Genomic Encyclopedia of Bacterial and Archaeal Type Strains, Phase III: the genomes of soil and plant-associated and newly described type strains.</title>
        <authorList>
            <person name="Whitman W.B."/>
            <person name="Woyke T."/>
            <person name="Klenk H.P."/>
            <person name="Zhou Y."/>
            <person name="Lilburn T.G."/>
            <person name="Beck B.J."/>
            <person name="De Vos P."/>
            <person name="Vandamme P."/>
            <person name="Eisen J.A."/>
            <person name="Garrity G."/>
            <person name="Hugenholtz P."/>
            <person name="Kyrpides N.C."/>
        </authorList>
    </citation>
    <scope>NUCLEOTIDE SEQUENCE [LARGE SCALE GENOMIC DNA]</scope>
    <source>
        <strain evidence="3 4">CGMCC 1.2546</strain>
    </source>
</reference>
<evidence type="ECO:0000313" key="4">
    <source>
        <dbReference type="Proteomes" id="UP000317122"/>
    </source>
</evidence>
<feature type="compositionally biased region" description="Low complexity" evidence="1">
    <location>
        <begin position="24"/>
        <end position="45"/>
    </location>
</feature>
<dbReference type="AlphaFoldDB" id="A0A562NKH5"/>
<organism evidence="3 4">
    <name type="scientific">Mesorhizobium tianshanense</name>
    <dbReference type="NCBI Taxonomy" id="39844"/>
    <lineage>
        <taxon>Bacteria</taxon>
        <taxon>Pseudomonadati</taxon>
        <taxon>Pseudomonadota</taxon>
        <taxon>Alphaproteobacteria</taxon>
        <taxon>Hyphomicrobiales</taxon>
        <taxon>Phyllobacteriaceae</taxon>
        <taxon>Mesorhizobium</taxon>
    </lineage>
</organism>
<dbReference type="RefSeq" id="WP_145720434.1">
    <property type="nucleotide sequence ID" value="NZ_BSPF01000090.1"/>
</dbReference>
<gene>
    <name evidence="3" type="ORF">IQ26_04387</name>
</gene>
<evidence type="ECO:0000256" key="2">
    <source>
        <dbReference type="SAM" id="SignalP"/>
    </source>
</evidence>
<keyword evidence="2" id="KW-0732">Signal</keyword>
<proteinExistence type="predicted"/>
<protein>
    <submittedName>
        <fullName evidence="3">Uncharacterized protein</fullName>
    </submittedName>
</protein>
<comment type="caution">
    <text evidence="3">The sequence shown here is derived from an EMBL/GenBank/DDBJ whole genome shotgun (WGS) entry which is preliminary data.</text>
</comment>
<accession>A0A562NKH5</accession>
<evidence type="ECO:0000256" key="1">
    <source>
        <dbReference type="SAM" id="MobiDB-lite"/>
    </source>
</evidence>
<evidence type="ECO:0000313" key="3">
    <source>
        <dbReference type="EMBL" id="TWI32717.1"/>
    </source>
</evidence>
<feature type="signal peptide" evidence="2">
    <location>
        <begin position="1"/>
        <end position="22"/>
    </location>
</feature>
<keyword evidence="4" id="KW-1185">Reference proteome</keyword>
<dbReference type="EMBL" id="VLKT01000028">
    <property type="protein sequence ID" value="TWI32717.1"/>
    <property type="molecule type" value="Genomic_DNA"/>
</dbReference>
<sequence>MHVLSPIIAALIAGGLISFANAQQPAPEGQQPAEQEPAPRDQQAAGTEPLPHPIDCTFTEARLCKTGTDCSAAEALGEVPLPARFLIHFEQQIIASVNADGLPHVSTIGVLARSGDSLILQGVDGATGWTIQGSTSDEMASFTVASQHSVLNAFGTCKAIE</sequence>
<dbReference type="Proteomes" id="UP000317122">
    <property type="component" value="Unassembled WGS sequence"/>
</dbReference>
<feature type="region of interest" description="Disordered" evidence="1">
    <location>
        <begin position="24"/>
        <end position="52"/>
    </location>
</feature>
<dbReference type="OrthoDB" id="8083365at2"/>
<name>A0A562NKH5_9HYPH</name>